<dbReference type="RefSeq" id="WP_296949867.1">
    <property type="nucleotide sequence ID" value="NZ_LT599021.1"/>
</dbReference>
<gene>
    <name evidence="1" type="ORF">KL86DYS2_12274</name>
</gene>
<dbReference type="PROSITE" id="PS51257">
    <property type="entry name" value="PROKAR_LIPOPROTEIN"/>
    <property type="match status" value="1"/>
</dbReference>
<dbReference type="SUPFAM" id="SSF69304">
    <property type="entry name" value="Tricorn protease N-terminal domain"/>
    <property type="match status" value="1"/>
</dbReference>
<evidence type="ECO:0000313" key="1">
    <source>
        <dbReference type="EMBL" id="SBW02541.1"/>
    </source>
</evidence>
<accession>A0A212JSX3</accession>
<proteinExistence type="predicted"/>
<dbReference type="EMBL" id="FLUL01000001">
    <property type="protein sequence ID" value="SBW02541.1"/>
    <property type="molecule type" value="Genomic_DNA"/>
</dbReference>
<dbReference type="AlphaFoldDB" id="A0A212JSX3"/>
<organism evidence="1">
    <name type="scientific">uncultured Dysgonomonas sp</name>
    <dbReference type="NCBI Taxonomy" id="206096"/>
    <lineage>
        <taxon>Bacteria</taxon>
        <taxon>Pseudomonadati</taxon>
        <taxon>Bacteroidota</taxon>
        <taxon>Bacteroidia</taxon>
        <taxon>Bacteroidales</taxon>
        <taxon>Dysgonomonadaceae</taxon>
        <taxon>Dysgonomonas</taxon>
        <taxon>environmental samples</taxon>
    </lineage>
</organism>
<sequence length="633" mass="73792">MKNINIISILLLIFSVFTGCEYDKNDIYIVDIQKPVEKRITFNLADLPSGTTIYIYQKTNLMYDLNLPEGDILKRKLTLGGRELLSTDGYIVLDPKDYNSRTVEKLTLDVEVNSGSESIAGKLGLENYIGTFEYEIVFIPDAVLGLQNIAHHKNKDDYFELTWSKPQLEQYTVEKYRITYYHDRTEYIEEILNPDQTVFVDTRAVFGYLHYRIETFFKESYRQPWVDNYTTSIEFPKYSVKFEYTGINSGRISWPKNEYKSKYAFARGYYGDIIYEGTNNYFEIEDLADFSTKHGVGIFPISYAGEWVELYVLPMSANTVNRNMPIHYDELHSQSLITRSSDYENYIAFIDTTKDILFIKNQDELWSYNSNTLEAIDNRYLPNTMTTNWNVHGFCSEKSSTIFIPNYDCIDLISYDLKNHEKIQFESTEALNYQYAYLGTNDIVFIYSKESPKLYAYDLNSRKLISSLSLDNMWGNVVVSRDGKYVCLYNDIRALVYKFSDNVFSLLYTEEFPSYGLGSYDSKSICFNEKISNQLIVTYSPGTYSNEMYTVDIENNSKSEKKRYSYRCSDPYTGNIVATYGATCTVFDTTLTKERLSLKNSETDYLINNLFLKSGWGNQKNLYYLDITNYFKK</sequence>
<protein>
    <submittedName>
        <fullName evidence="1">Uncharacterized protein</fullName>
    </submittedName>
</protein>
<reference evidence="1" key="1">
    <citation type="submission" date="2016-04" db="EMBL/GenBank/DDBJ databases">
        <authorList>
            <person name="Evans L.H."/>
            <person name="Alamgir A."/>
            <person name="Owens N."/>
            <person name="Weber N.D."/>
            <person name="Virtaneva K."/>
            <person name="Barbian K."/>
            <person name="Babar A."/>
            <person name="Rosenke K."/>
        </authorList>
    </citation>
    <scope>NUCLEOTIDE SEQUENCE</scope>
    <source>
        <strain evidence="1">86-2</strain>
    </source>
</reference>
<name>A0A212JSX3_9BACT</name>